<dbReference type="InterPro" id="IPR027417">
    <property type="entry name" value="P-loop_NTPase"/>
</dbReference>
<dbReference type="Proteomes" id="UP000186917">
    <property type="component" value="Unassembled WGS sequence"/>
</dbReference>
<proteinExistence type="predicted"/>
<evidence type="ECO:0000313" key="3">
    <source>
        <dbReference type="Proteomes" id="UP000186917"/>
    </source>
</evidence>
<keyword evidence="3" id="KW-1185">Reference proteome</keyword>
<dbReference type="SUPFAM" id="SSF52540">
    <property type="entry name" value="P-loop containing nucleoside triphosphate hydrolases"/>
    <property type="match status" value="1"/>
</dbReference>
<feature type="domain" description="Novel STAND NTPase 3" evidence="1">
    <location>
        <begin position="262"/>
        <end position="370"/>
    </location>
</feature>
<protein>
    <recommendedName>
        <fullName evidence="1">Novel STAND NTPase 3 domain-containing protein</fullName>
    </recommendedName>
</protein>
<name>A0A173MH31_9BACT</name>
<organism evidence="2 3">
    <name type="scientific">Filimonas lacunae</name>
    <dbReference type="NCBI Taxonomy" id="477680"/>
    <lineage>
        <taxon>Bacteria</taxon>
        <taxon>Pseudomonadati</taxon>
        <taxon>Bacteroidota</taxon>
        <taxon>Chitinophagia</taxon>
        <taxon>Chitinophagales</taxon>
        <taxon>Chitinophagaceae</taxon>
        <taxon>Filimonas</taxon>
    </lineage>
</organism>
<evidence type="ECO:0000259" key="1">
    <source>
        <dbReference type="Pfam" id="PF20720"/>
    </source>
</evidence>
<reference evidence="3" key="1">
    <citation type="submission" date="2017-01" db="EMBL/GenBank/DDBJ databases">
        <authorList>
            <person name="Varghese N."/>
            <person name="Submissions S."/>
        </authorList>
    </citation>
    <scope>NUCLEOTIDE SEQUENCE [LARGE SCALE GENOMIC DNA]</scope>
    <source>
        <strain evidence="3">DSM 21054</strain>
    </source>
</reference>
<evidence type="ECO:0000313" key="2">
    <source>
        <dbReference type="EMBL" id="SIT34359.1"/>
    </source>
</evidence>
<dbReference type="KEGG" id="fln:FLA_2807"/>
<sequence length="1282" mass="147618">MNVTTAGVKGYEYQYKAIIALGLLNLRQSRSIFIEKDGGEDGQITITHNGQDHIVEVQMKDTIADISLSTFVKWLCHFPANLAQDNLLDRVINKKHTALIITSGRCLDDVHLFSQRFKDLSSHNSLKLTKTWQKDFCKELDKNGFTGSTTLQTKRNSFCKAQATDLQNSLTLEHDLSKILIWDGLTADSLDNEILQLLNRLYLVPQSASETLYFKLLEAVKESRDQKTDLTPIFKKLINEYEGEAPIIDPNYKSRSEESTLTQQLEIQGVLLLKGVTQAGKSELAKKIADYFHKKGFTYKICTEIEHAEQFLNLNIKEDKILVIEDPWGHVAVVDNGLNKWKKLENLIKNKQPQHKIIVTSRNEILQELSAGGFVTQNQIAGYNWANTTIIENKTLDSFWRIFADEAKLNNKIVKLIEDHISICPPDHLLQIGELQYLARYDQEDLVNQPLEGLLHIARHNSSQIASDIQSKDEETATILATLAISVDTITGISPQDLGYLLSEDNVEYGTLPEINWSNQRSKKKASYPEYKHSFSFTTGNQKALEYLERRGIIIFNGVQFFFTHPNFYEAGKQLITTGGTFRQTRIFNFYRKALSLLTPRNVILAAKHFDFLSNDTNIKDKSKVFELAVHGKKSIFPAARDICLVFLIKHISDVGNEIETSIINTLEYYDIDPIEIAWHEGFPFISNENEGILPHRYYTITDEDFKAIEDKFNTDQKVSPLDAWHFILGASSRNKYILNDKIFKYLIQYDEVFIRKEVCRSIFMQGNSAKIQHLSTLYTDNHPSVVFTAIRYSLNNWNLFDQEKKSFLLPLIKKVIKTQAVSVRTNRLFSTFSKEHTHEAINWSSLNPAETRELWNIWGELYPIYLEHLPSSAFLNPGRFGNTIDEAFKYLSKPIGMAVLDAWYNRIDFKITNNEVLDEFELCIADILLNFTEDDAAIRSKLFNKLLSYNDTSFMVSTLKWTVRYWDNLAEYEKKQILDLVKDDRNDSRWIKAVLLTCERPPEEIQNALFGESVFLLPPEEFIKKLDTQILSDSLAFYFGKPQPLWWLATQRKNIKFWQSVITYILENNIAPFFKNCMSELVFAGLNGFGGTWPGGMGTWKLVCNNTTDKKLVTEELIYGMTECSYVLHDTAEMIKLLHGRYIKDGSEEDFIKLLEQNIEALHYYGTSELYEVLGNEIFGTLLATIQPDATIIQSLEILVKENNQTQLKDVLNDLTERKKSVRMKATILILQKNLKKYADYSSFEELVINLPDNIRWIGEKEKEKFENSRKEKLPNWIGIN</sequence>
<dbReference type="EMBL" id="FTOR01000016">
    <property type="protein sequence ID" value="SIT34359.1"/>
    <property type="molecule type" value="Genomic_DNA"/>
</dbReference>
<dbReference type="InterPro" id="IPR049050">
    <property type="entry name" value="nSTAND3"/>
</dbReference>
<dbReference type="Pfam" id="PF20720">
    <property type="entry name" value="nSTAND3"/>
    <property type="match status" value="1"/>
</dbReference>
<gene>
    <name evidence="2" type="ORF">SAMN05421788_1169</name>
</gene>
<dbReference type="STRING" id="477680.SAMN05421788_1169"/>
<accession>A0A173MH31</accession>